<accession>A0A8J8BCK1</accession>
<dbReference type="RefSeq" id="WP_211468618.1">
    <property type="nucleotide sequence ID" value="NZ_JAGSXH010000045.1"/>
</dbReference>
<feature type="region of interest" description="Disordered" evidence="1">
    <location>
        <begin position="1"/>
        <end position="47"/>
    </location>
</feature>
<feature type="compositionally biased region" description="Acidic residues" evidence="1">
    <location>
        <begin position="18"/>
        <end position="35"/>
    </location>
</feature>
<proteinExistence type="predicted"/>
<dbReference type="AlphaFoldDB" id="A0A8J8BCK1"/>
<comment type="caution">
    <text evidence="2">The sequence shown here is derived from an EMBL/GenBank/DDBJ whole genome shotgun (WGS) entry which is preliminary data.</text>
</comment>
<name>A0A8J8BCK1_9ACTN</name>
<gene>
    <name evidence="2" type="ORF">KGA66_14430</name>
</gene>
<sequence length="47" mass="5105">MPELEDQEPEAAETAPGETDEIEVVAHSDEEDEELNAGCQFNSASQL</sequence>
<keyword evidence="3" id="KW-1185">Reference proteome</keyword>
<dbReference type="Proteomes" id="UP000677913">
    <property type="component" value="Unassembled WGS sequence"/>
</dbReference>
<organism evidence="2 3">
    <name type="scientific">Actinocrinis puniceicyclus</name>
    <dbReference type="NCBI Taxonomy" id="977794"/>
    <lineage>
        <taxon>Bacteria</taxon>
        <taxon>Bacillati</taxon>
        <taxon>Actinomycetota</taxon>
        <taxon>Actinomycetes</taxon>
        <taxon>Catenulisporales</taxon>
        <taxon>Actinospicaceae</taxon>
        <taxon>Actinocrinis</taxon>
    </lineage>
</organism>
<reference evidence="2" key="1">
    <citation type="submission" date="2021-04" db="EMBL/GenBank/DDBJ databases">
        <title>Genome based classification of Actinospica acidithermotolerans sp. nov., an actinobacterium isolated from an Indonesian hot spring.</title>
        <authorList>
            <person name="Kusuma A.B."/>
            <person name="Putra K.E."/>
            <person name="Nafisah S."/>
            <person name="Loh J."/>
            <person name="Nouioui I."/>
            <person name="Goodfellow M."/>
        </authorList>
    </citation>
    <scope>NUCLEOTIDE SEQUENCE</scope>
    <source>
        <strain evidence="2">DSM 45618</strain>
    </source>
</reference>
<dbReference type="EMBL" id="JAGSXH010000045">
    <property type="protein sequence ID" value="MBS2964253.1"/>
    <property type="molecule type" value="Genomic_DNA"/>
</dbReference>
<evidence type="ECO:0000256" key="1">
    <source>
        <dbReference type="SAM" id="MobiDB-lite"/>
    </source>
</evidence>
<feature type="compositionally biased region" description="Acidic residues" evidence="1">
    <location>
        <begin position="1"/>
        <end position="11"/>
    </location>
</feature>
<protein>
    <submittedName>
        <fullName evidence="2">Uncharacterized protein</fullName>
    </submittedName>
</protein>
<evidence type="ECO:0000313" key="3">
    <source>
        <dbReference type="Proteomes" id="UP000677913"/>
    </source>
</evidence>
<evidence type="ECO:0000313" key="2">
    <source>
        <dbReference type="EMBL" id="MBS2964253.1"/>
    </source>
</evidence>